<evidence type="ECO:0008006" key="3">
    <source>
        <dbReference type="Google" id="ProtNLM"/>
    </source>
</evidence>
<organism evidence="1 2">
    <name type="scientific">Saccharolobus caldissimus</name>
    <dbReference type="NCBI Taxonomy" id="1702097"/>
    <lineage>
        <taxon>Archaea</taxon>
        <taxon>Thermoproteota</taxon>
        <taxon>Thermoprotei</taxon>
        <taxon>Sulfolobales</taxon>
        <taxon>Sulfolobaceae</taxon>
        <taxon>Saccharolobus</taxon>
    </lineage>
</organism>
<dbReference type="AlphaFoldDB" id="A0AAQ4CWP4"/>
<name>A0AAQ4CWP4_9CREN</name>
<accession>A0AAQ4CWP4</accession>
<dbReference type="EMBL" id="AP025226">
    <property type="protein sequence ID" value="BDC00226.1"/>
    <property type="molecule type" value="Genomic_DNA"/>
</dbReference>
<keyword evidence="2" id="KW-1185">Reference proteome</keyword>
<evidence type="ECO:0000313" key="2">
    <source>
        <dbReference type="Proteomes" id="UP001319921"/>
    </source>
</evidence>
<reference evidence="1 2" key="1">
    <citation type="journal article" date="2022" name="Microbiol. Resour. Announc.">
        <title>Complete Genome Sequence of the Hyperthermophilic and Acidophilic Archaeon Saccharolobus caldissimus Strain HS-3T.</title>
        <authorList>
            <person name="Sakai H.D."/>
            <person name="Kurosawa N."/>
        </authorList>
    </citation>
    <scope>NUCLEOTIDE SEQUENCE [LARGE SCALE GENOMIC DNA]</scope>
    <source>
        <strain evidence="1 2">JCM32116</strain>
    </source>
</reference>
<dbReference type="KEGG" id="scas:SACC_32420"/>
<dbReference type="GeneID" id="68867967"/>
<dbReference type="RefSeq" id="WP_229570964.1">
    <property type="nucleotide sequence ID" value="NZ_AP025226.1"/>
</dbReference>
<sequence>MPKDLISYHISQALKRAKISIFYLEGGMISEASKEAQKSWRHIMATFLVLSLYQNSKEPPKYRSVPKSKIFSISKSLQDKGYEDLVKLSALYYALTNEIPNSEKKILISTLIEEELIHVKKWFRELWNEDYEKELNNILEELKKISK</sequence>
<protein>
    <recommendedName>
        <fullName evidence="3">HEPN domain-containing protein</fullName>
    </recommendedName>
</protein>
<proteinExistence type="predicted"/>
<gene>
    <name evidence="1" type="ORF">SACC_32420</name>
</gene>
<dbReference type="Proteomes" id="UP001319921">
    <property type="component" value="Chromosome"/>
</dbReference>
<evidence type="ECO:0000313" key="1">
    <source>
        <dbReference type="EMBL" id="BDC00226.1"/>
    </source>
</evidence>